<keyword evidence="2" id="KW-1133">Transmembrane helix</keyword>
<dbReference type="InterPro" id="IPR025338">
    <property type="entry name" value="DUF4244"/>
</dbReference>
<dbReference type="EMBL" id="MPDM01000001">
    <property type="protein sequence ID" value="OKL50696.1"/>
    <property type="molecule type" value="Genomic_DNA"/>
</dbReference>
<keyword evidence="4" id="KW-1185">Reference proteome</keyword>
<accession>A0A1Q5PT04</accession>
<proteinExistence type="predicted"/>
<sequence>METWVNGLSAAGQQVGESDSEDGMTTTEYAVGTLAAAAIAGTLLAIAKSGAFKTMLLGIFKDALNV</sequence>
<evidence type="ECO:0000256" key="2">
    <source>
        <dbReference type="SAM" id="Phobius"/>
    </source>
</evidence>
<gene>
    <name evidence="3" type="ORF">BM477_01430</name>
</gene>
<keyword evidence="2" id="KW-0472">Membrane</keyword>
<reference evidence="4" key="1">
    <citation type="submission" date="2016-11" db="EMBL/GenBank/DDBJ databases">
        <title>Actinomyces gypaetusis sp. nov. isolated from Gypaetus barbatus in Qinghai Tibet Plateau China.</title>
        <authorList>
            <person name="Meng X."/>
        </authorList>
    </citation>
    <scope>NUCLEOTIDE SEQUENCE [LARGE SCALE GENOMIC DNA]</scope>
    <source>
        <strain evidence="4">DSM 15383</strain>
    </source>
</reference>
<dbReference type="Proteomes" id="UP000186465">
    <property type="component" value="Unassembled WGS sequence"/>
</dbReference>
<comment type="caution">
    <text evidence="3">The sequence shown here is derived from an EMBL/GenBank/DDBJ whole genome shotgun (WGS) entry which is preliminary data.</text>
</comment>
<evidence type="ECO:0000313" key="3">
    <source>
        <dbReference type="EMBL" id="OKL50696.1"/>
    </source>
</evidence>
<dbReference type="AlphaFoldDB" id="A0A1Q5PT04"/>
<evidence type="ECO:0000256" key="1">
    <source>
        <dbReference type="SAM" id="MobiDB-lite"/>
    </source>
</evidence>
<protein>
    <recommendedName>
        <fullName evidence="5">DUF4244 domain-containing protein</fullName>
    </recommendedName>
</protein>
<organism evidence="3 4">
    <name type="scientific">Boudabousia marimammalium</name>
    <dbReference type="NCBI Taxonomy" id="156892"/>
    <lineage>
        <taxon>Bacteria</taxon>
        <taxon>Bacillati</taxon>
        <taxon>Actinomycetota</taxon>
        <taxon>Actinomycetes</taxon>
        <taxon>Actinomycetales</taxon>
        <taxon>Actinomycetaceae</taxon>
        <taxon>Boudabousia</taxon>
    </lineage>
</organism>
<evidence type="ECO:0008006" key="5">
    <source>
        <dbReference type="Google" id="ProtNLM"/>
    </source>
</evidence>
<name>A0A1Q5PT04_9ACTO</name>
<dbReference type="STRING" id="156892.BM477_01430"/>
<feature type="transmembrane region" description="Helical" evidence="2">
    <location>
        <begin position="29"/>
        <end position="47"/>
    </location>
</feature>
<evidence type="ECO:0000313" key="4">
    <source>
        <dbReference type="Proteomes" id="UP000186465"/>
    </source>
</evidence>
<dbReference type="Pfam" id="PF14029">
    <property type="entry name" value="DUF4244"/>
    <property type="match status" value="1"/>
</dbReference>
<feature type="compositionally biased region" description="Polar residues" evidence="1">
    <location>
        <begin position="11"/>
        <end position="23"/>
    </location>
</feature>
<keyword evidence="2" id="KW-0812">Transmembrane</keyword>
<feature type="region of interest" description="Disordered" evidence="1">
    <location>
        <begin position="1"/>
        <end position="23"/>
    </location>
</feature>